<dbReference type="OrthoDB" id="10338375at2759"/>
<dbReference type="AlphaFoldDB" id="A0A7J6KMX1"/>
<sequence length="73" mass="8092">MAGIGLMYMNPEVSRHVFNTSKSVTRGKAPDQALRIDLTLRNEATGFSATYKVSDAKELRAVFRIFCKAQAPD</sequence>
<comment type="caution">
    <text evidence="1">The sequence shown here is derived from an EMBL/GenBank/DDBJ whole genome shotgun (WGS) entry which is preliminary data.</text>
</comment>
<accession>A0A7J6KMX1</accession>
<dbReference type="Proteomes" id="UP000570595">
    <property type="component" value="Unassembled WGS sequence"/>
</dbReference>
<feature type="non-terminal residue" evidence="1">
    <location>
        <position position="1"/>
    </location>
</feature>
<protein>
    <submittedName>
        <fullName evidence="1">Uncharacterized protein</fullName>
    </submittedName>
</protein>
<organism evidence="1 2">
    <name type="scientific">Perkinsus olseni</name>
    <name type="common">Perkinsus atlanticus</name>
    <dbReference type="NCBI Taxonomy" id="32597"/>
    <lineage>
        <taxon>Eukaryota</taxon>
        <taxon>Sar</taxon>
        <taxon>Alveolata</taxon>
        <taxon>Perkinsozoa</taxon>
        <taxon>Perkinsea</taxon>
        <taxon>Perkinsida</taxon>
        <taxon>Perkinsidae</taxon>
        <taxon>Perkinsus</taxon>
    </lineage>
</organism>
<proteinExistence type="predicted"/>
<evidence type="ECO:0000313" key="2">
    <source>
        <dbReference type="Proteomes" id="UP000570595"/>
    </source>
</evidence>
<evidence type="ECO:0000313" key="1">
    <source>
        <dbReference type="EMBL" id="KAF4648665.1"/>
    </source>
</evidence>
<name>A0A7J6KMX1_PEROL</name>
<gene>
    <name evidence="1" type="ORF">FOZ61_002352</name>
</gene>
<dbReference type="EMBL" id="JABAHT010001649">
    <property type="protein sequence ID" value="KAF4648665.1"/>
    <property type="molecule type" value="Genomic_DNA"/>
</dbReference>
<reference evidence="1 2" key="1">
    <citation type="submission" date="2020-04" db="EMBL/GenBank/DDBJ databases">
        <title>Perkinsus olseni comparative genomics.</title>
        <authorList>
            <person name="Bogema D.R."/>
        </authorList>
    </citation>
    <scope>NUCLEOTIDE SEQUENCE [LARGE SCALE GENOMIC DNA]</scope>
    <source>
        <strain evidence="1">ATCC PRA-179</strain>
    </source>
</reference>